<reference evidence="2" key="1">
    <citation type="submission" date="2025-08" db="UniProtKB">
        <authorList>
            <consortium name="RefSeq"/>
        </authorList>
    </citation>
    <scope>IDENTIFICATION</scope>
    <source>
        <tissue evidence="2">Gonad</tissue>
    </source>
</reference>
<dbReference type="AlphaFoldDB" id="A0A6P4ZJ75"/>
<evidence type="ECO:0000313" key="2">
    <source>
        <dbReference type="RefSeq" id="XP_019641260.1"/>
    </source>
</evidence>
<accession>A0A6P4ZJ75</accession>
<protein>
    <submittedName>
        <fullName evidence="2">Uncharacterized protein LOC109482860</fullName>
    </submittedName>
</protein>
<dbReference type="KEGG" id="bbel:109482860"/>
<organism evidence="1 2">
    <name type="scientific">Branchiostoma belcheri</name>
    <name type="common">Amphioxus</name>
    <dbReference type="NCBI Taxonomy" id="7741"/>
    <lineage>
        <taxon>Eukaryota</taxon>
        <taxon>Metazoa</taxon>
        <taxon>Chordata</taxon>
        <taxon>Cephalochordata</taxon>
        <taxon>Leptocardii</taxon>
        <taxon>Amphioxiformes</taxon>
        <taxon>Branchiostomatidae</taxon>
        <taxon>Branchiostoma</taxon>
    </lineage>
</organism>
<gene>
    <name evidence="2" type="primary">LOC109482860</name>
</gene>
<sequence>MPASLIPFEGSVGPLGNGARRRRSPPHWSRVGNVTSLVYDSLSGAEERLVAFAADSLAGLGENDDLEGPSRSLTEDVEGFPTNYPETTAEAMPSLVQDFYNLLDSFNCINNGPNCELTRGQDDVIELDDHWSIVYRPALEYDPGSMKRAVRFRILVVAWRGFRVFIRCFIY</sequence>
<evidence type="ECO:0000313" key="1">
    <source>
        <dbReference type="Proteomes" id="UP000515135"/>
    </source>
</evidence>
<name>A0A6P4ZJ75_BRABE</name>
<dbReference type="Proteomes" id="UP000515135">
    <property type="component" value="Unplaced"/>
</dbReference>
<dbReference type="GeneID" id="109482860"/>
<keyword evidence="1" id="KW-1185">Reference proteome</keyword>
<dbReference type="RefSeq" id="XP_019641260.1">
    <property type="nucleotide sequence ID" value="XM_019785701.1"/>
</dbReference>
<proteinExistence type="predicted"/>